<feature type="transmembrane region" description="Helical" evidence="8">
    <location>
        <begin position="133"/>
        <end position="152"/>
    </location>
</feature>
<protein>
    <recommendedName>
        <fullName evidence="11">Glycosyltransferase RgtA/B/C/D-like domain-containing protein</fullName>
    </recommendedName>
</protein>
<feature type="transmembrane region" description="Helical" evidence="8">
    <location>
        <begin position="81"/>
        <end position="102"/>
    </location>
</feature>
<accession>A0A0G4BAA6</accession>
<dbReference type="KEGG" id="bgw:VE98_C0001G0362"/>
<reference evidence="9 10" key="1">
    <citation type="journal article" date="2015" name="Nature">
        <title>rRNA introns, odd ribosomes, and small enigmatic genomes across a large radiation of phyla.</title>
        <authorList>
            <person name="Brown C.T."/>
            <person name="Hug L.A."/>
            <person name="Thomas B.C."/>
            <person name="Sharon I."/>
            <person name="Castelle C.J."/>
            <person name="Singh A."/>
            <person name="Wilkins M.J."/>
            <person name="Williams K.H."/>
            <person name="Banfield J.F."/>
        </authorList>
    </citation>
    <scope>NUCLEOTIDE SEQUENCE [LARGE SCALE GENOMIC DNA]</scope>
</reference>
<keyword evidence="7 8" id="KW-0472">Membrane</keyword>
<evidence type="ECO:0000256" key="2">
    <source>
        <dbReference type="ARBA" id="ARBA00022475"/>
    </source>
</evidence>
<dbReference type="GO" id="GO:0005886">
    <property type="term" value="C:plasma membrane"/>
    <property type="evidence" value="ECO:0007669"/>
    <property type="project" value="UniProtKB-SubCell"/>
</dbReference>
<evidence type="ECO:0000256" key="7">
    <source>
        <dbReference type="ARBA" id="ARBA00023136"/>
    </source>
</evidence>
<keyword evidence="6 8" id="KW-1133">Transmembrane helix</keyword>
<keyword evidence="5 8" id="KW-0812">Transmembrane</keyword>
<sequence length="530" mass="60228">MRGRAKSLSWLLTVFLPAGGLMILITRWLWHSRHLLHWDSVQFALAMNQFDVSQHQPHPPGYIVYVYLGKLFQLIWPDPNIALIILSIISSVVAFCLVVLLVQRWFGKTAGIIAGLLFLTNPLVWFHGLVAEVYIVEAAAALVVVWLADTFLRTRHQKFLWWMIVALGALGGIRQSTEVVLLPLLVYVLVTGGVWRQMAWKVLAGLAAVNLIWFVPVVTMSGGLASYLTALWRLTRATISDEYGLQGLVGLLITNFAFTMQILRQALLPGLLILLLAVLPFIAEESKKKYRIDWSGVRFWLAVILPGLLIIPLILVKNSGYMLTITVFLLGLVAAAIVLLARVVGNWRTRYRTPIAAILTAIVLGFQSWAFFALPVRAFYYVSASINSIRTIDDDLDEVMSTIEKNFPPNESAVWVTGDYVFFGQRHFQYYLPEYDVYTVTPKSFVDYPERPIWHVRGKNVSDFSDKLTLTGNVRYLVFIRQEIFGPADDYQQIVKDAPDAPLAYYNLDDADTREFLRNKYNNYFVIERD</sequence>
<dbReference type="PANTHER" id="PTHR33908:SF11">
    <property type="entry name" value="MEMBRANE PROTEIN"/>
    <property type="match status" value="1"/>
</dbReference>
<evidence type="ECO:0000313" key="9">
    <source>
        <dbReference type="EMBL" id="AKM84819.1"/>
    </source>
</evidence>
<dbReference type="GO" id="GO:0016763">
    <property type="term" value="F:pentosyltransferase activity"/>
    <property type="evidence" value="ECO:0007669"/>
    <property type="project" value="TreeGrafter"/>
</dbReference>
<feature type="transmembrane region" description="Helical" evidence="8">
    <location>
        <begin position="356"/>
        <end position="380"/>
    </location>
</feature>
<feature type="transmembrane region" description="Helical" evidence="8">
    <location>
        <begin position="202"/>
        <end position="231"/>
    </location>
</feature>
<comment type="subcellular location">
    <subcellularLocation>
        <location evidence="1">Cell membrane</location>
        <topology evidence="1">Multi-pass membrane protein</topology>
    </subcellularLocation>
</comment>
<name>A0A0G4BAA6_UNCK3</name>
<keyword evidence="2" id="KW-1003">Cell membrane</keyword>
<dbReference type="STRING" id="1620412.VE98_C0001G0362"/>
<organism evidence="9 10">
    <name type="scientific">candidate division Kazan bacterium GW2011_GWA1_50_15</name>
    <dbReference type="NCBI Taxonomy" id="1620412"/>
    <lineage>
        <taxon>Bacteria</taxon>
        <taxon>Bacteria division Kazan-3B-28</taxon>
    </lineage>
</organism>
<dbReference type="Proteomes" id="UP000035659">
    <property type="component" value="Chromosome"/>
</dbReference>
<dbReference type="PANTHER" id="PTHR33908">
    <property type="entry name" value="MANNOSYLTRANSFERASE YKCB-RELATED"/>
    <property type="match status" value="1"/>
</dbReference>
<evidence type="ECO:0000256" key="4">
    <source>
        <dbReference type="ARBA" id="ARBA00022679"/>
    </source>
</evidence>
<evidence type="ECO:0000256" key="8">
    <source>
        <dbReference type="SAM" id="Phobius"/>
    </source>
</evidence>
<dbReference type="InterPro" id="IPR050297">
    <property type="entry name" value="LipidA_mod_glycosyltrf_83"/>
</dbReference>
<gene>
    <name evidence="9" type="ORF">VE98_C0001G0362</name>
</gene>
<feature type="transmembrane region" description="Helical" evidence="8">
    <location>
        <begin position="266"/>
        <end position="283"/>
    </location>
</feature>
<feature type="transmembrane region" description="Helical" evidence="8">
    <location>
        <begin position="159"/>
        <end position="190"/>
    </location>
</feature>
<keyword evidence="4" id="KW-0808">Transferase</keyword>
<feature type="transmembrane region" description="Helical" evidence="8">
    <location>
        <begin position="321"/>
        <end position="344"/>
    </location>
</feature>
<evidence type="ECO:0000256" key="3">
    <source>
        <dbReference type="ARBA" id="ARBA00022676"/>
    </source>
</evidence>
<dbReference type="AlphaFoldDB" id="A0A0G4BAA6"/>
<evidence type="ECO:0008006" key="11">
    <source>
        <dbReference type="Google" id="ProtNLM"/>
    </source>
</evidence>
<dbReference type="EMBL" id="CP011216">
    <property type="protein sequence ID" value="AKM84819.1"/>
    <property type="molecule type" value="Genomic_DNA"/>
</dbReference>
<feature type="transmembrane region" description="Helical" evidence="8">
    <location>
        <begin position="109"/>
        <end position="127"/>
    </location>
</feature>
<proteinExistence type="predicted"/>
<evidence type="ECO:0000256" key="1">
    <source>
        <dbReference type="ARBA" id="ARBA00004651"/>
    </source>
</evidence>
<dbReference type="Pfam" id="PF11028">
    <property type="entry name" value="TMEM260-like"/>
    <property type="match status" value="1"/>
</dbReference>
<evidence type="ECO:0000313" key="10">
    <source>
        <dbReference type="Proteomes" id="UP000035659"/>
    </source>
</evidence>
<keyword evidence="3" id="KW-0328">Glycosyltransferase</keyword>
<feature type="transmembrane region" description="Helical" evidence="8">
    <location>
        <begin position="295"/>
        <end position="315"/>
    </location>
</feature>
<dbReference type="GO" id="GO:0009103">
    <property type="term" value="P:lipopolysaccharide biosynthetic process"/>
    <property type="evidence" value="ECO:0007669"/>
    <property type="project" value="UniProtKB-ARBA"/>
</dbReference>
<dbReference type="InterPro" id="IPR021280">
    <property type="entry name" value="TMEM260-like"/>
</dbReference>
<evidence type="ECO:0000256" key="5">
    <source>
        <dbReference type="ARBA" id="ARBA00022692"/>
    </source>
</evidence>
<feature type="transmembrane region" description="Helical" evidence="8">
    <location>
        <begin position="7"/>
        <end position="30"/>
    </location>
</feature>
<evidence type="ECO:0000256" key="6">
    <source>
        <dbReference type="ARBA" id="ARBA00022989"/>
    </source>
</evidence>